<comment type="caution">
    <text evidence="1">The sequence shown here is derived from an EMBL/GenBank/DDBJ whole genome shotgun (WGS) entry which is preliminary data.</text>
</comment>
<dbReference type="Proteomes" id="UP000001861">
    <property type="component" value="Unassembled WGS sequence"/>
</dbReference>
<protein>
    <submittedName>
        <fullName evidence="1">Uncharacterized protein</fullName>
    </submittedName>
</protein>
<name>A8NAB9_COPC7</name>
<dbReference type="VEuPathDB" id="FungiDB:CC1G_08375"/>
<dbReference type="InParanoid" id="A8NAB9"/>
<dbReference type="GeneID" id="6008247"/>
<gene>
    <name evidence="1" type="ORF">CC1G_08375</name>
</gene>
<dbReference type="KEGG" id="cci:CC1G_08375"/>
<evidence type="ECO:0000313" key="1">
    <source>
        <dbReference type="EMBL" id="EAU90102.2"/>
    </source>
</evidence>
<organism evidence="1 2">
    <name type="scientific">Coprinopsis cinerea (strain Okayama-7 / 130 / ATCC MYA-4618 / FGSC 9003)</name>
    <name type="common">Inky cap fungus</name>
    <name type="synonym">Hormographiella aspergillata</name>
    <dbReference type="NCBI Taxonomy" id="240176"/>
    <lineage>
        <taxon>Eukaryota</taxon>
        <taxon>Fungi</taxon>
        <taxon>Dikarya</taxon>
        <taxon>Basidiomycota</taxon>
        <taxon>Agaricomycotina</taxon>
        <taxon>Agaricomycetes</taxon>
        <taxon>Agaricomycetidae</taxon>
        <taxon>Agaricales</taxon>
        <taxon>Agaricineae</taxon>
        <taxon>Psathyrellaceae</taxon>
        <taxon>Coprinopsis</taxon>
    </lineage>
</organism>
<keyword evidence="2" id="KW-1185">Reference proteome</keyword>
<dbReference type="RefSeq" id="XP_001831771.2">
    <property type="nucleotide sequence ID" value="XM_001831719.2"/>
</dbReference>
<dbReference type="EMBL" id="AACS02000007">
    <property type="protein sequence ID" value="EAU90102.2"/>
    <property type="molecule type" value="Genomic_DNA"/>
</dbReference>
<accession>A8NAB9</accession>
<proteinExistence type="predicted"/>
<reference evidence="1 2" key="1">
    <citation type="journal article" date="2010" name="Proc. Natl. Acad. Sci. U.S.A.">
        <title>Insights into evolution of multicellular fungi from the assembled chromosomes of the mushroom Coprinopsis cinerea (Coprinus cinereus).</title>
        <authorList>
            <person name="Stajich J.E."/>
            <person name="Wilke S.K."/>
            <person name="Ahren D."/>
            <person name="Au C.H."/>
            <person name="Birren B.W."/>
            <person name="Borodovsky M."/>
            <person name="Burns C."/>
            <person name="Canback B."/>
            <person name="Casselton L.A."/>
            <person name="Cheng C.K."/>
            <person name="Deng J."/>
            <person name="Dietrich F.S."/>
            <person name="Fargo D.C."/>
            <person name="Farman M.L."/>
            <person name="Gathman A.C."/>
            <person name="Goldberg J."/>
            <person name="Guigo R."/>
            <person name="Hoegger P.J."/>
            <person name="Hooker J.B."/>
            <person name="Huggins A."/>
            <person name="James T.Y."/>
            <person name="Kamada T."/>
            <person name="Kilaru S."/>
            <person name="Kodira C."/>
            <person name="Kues U."/>
            <person name="Kupfer D."/>
            <person name="Kwan H.S."/>
            <person name="Lomsadze A."/>
            <person name="Li W."/>
            <person name="Lilly W.W."/>
            <person name="Ma L.J."/>
            <person name="Mackey A.J."/>
            <person name="Manning G."/>
            <person name="Martin F."/>
            <person name="Muraguchi H."/>
            <person name="Natvig D.O."/>
            <person name="Palmerini H."/>
            <person name="Ramesh M.A."/>
            <person name="Rehmeyer C.J."/>
            <person name="Roe B.A."/>
            <person name="Shenoy N."/>
            <person name="Stanke M."/>
            <person name="Ter-Hovhannisyan V."/>
            <person name="Tunlid A."/>
            <person name="Velagapudi R."/>
            <person name="Vision T.J."/>
            <person name="Zeng Q."/>
            <person name="Zolan M.E."/>
            <person name="Pukkila P.J."/>
        </authorList>
    </citation>
    <scope>NUCLEOTIDE SEQUENCE [LARGE SCALE GENOMIC DNA]</scope>
    <source>
        <strain evidence="2">Okayama-7 / 130 / ATCC MYA-4618 / FGSC 9003</strain>
    </source>
</reference>
<dbReference type="OrthoDB" id="3064564at2759"/>
<sequence>MTKKTFTRHSNPLSLQTDFGLLKGLRPFVLGYHFVHVRRVIDGRYCVLGYKFGLPWLALCVSLHNPPLTSATSRNRVAPYNSTATMSLFESEPTPTISLSEDLAQKHYPIYFTQEDLLELSDCDSASTCSSRGTTLVSDLDSVSPFDATATFDIFSEEEEWGCDEEFSSTHDYTHNEGYSNLFTAVMKHKGYLEQLLEHTASAWYPCRCEFCQLEDGILDLF</sequence>
<dbReference type="AlphaFoldDB" id="A8NAB9"/>
<evidence type="ECO:0000313" key="2">
    <source>
        <dbReference type="Proteomes" id="UP000001861"/>
    </source>
</evidence>
<dbReference type="HOGENOM" id="CLU_1245283_0_0_1"/>